<protein>
    <submittedName>
        <fullName evidence="1">Uncharacterized protein</fullName>
    </submittedName>
</protein>
<evidence type="ECO:0000313" key="2">
    <source>
        <dbReference type="Proteomes" id="UP001482620"/>
    </source>
</evidence>
<gene>
    <name evidence="1" type="ORF">ILYODFUR_033117</name>
</gene>
<keyword evidence="2" id="KW-1185">Reference proteome</keyword>
<dbReference type="Proteomes" id="UP001482620">
    <property type="component" value="Unassembled WGS sequence"/>
</dbReference>
<name>A0ABV0V862_9TELE</name>
<organism evidence="1 2">
    <name type="scientific">Ilyodon furcidens</name>
    <name type="common">goldbreast splitfin</name>
    <dbReference type="NCBI Taxonomy" id="33524"/>
    <lineage>
        <taxon>Eukaryota</taxon>
        <taxon>Metazoa</taxon>
        <taxon>Chordata</taxon>
        <taxon>Craniata</taxon>
        <taxon>Vertebrata</taxon>
        <taxon>Euteleostomi</taxon>
        <taxon>Actinopterygii</taxon>
        <taxon>Neopterygii</taxon>
        <taxon>Teleostei</taxon>
        <taxon>Neoteleostei</taxon>
        <taxon>Acanthomorphata</taxon>
        <taxon>Ovalentaria</taxon>
        <taxon>Atherinomorphae</taxon>
        <taxon>Cyprinodontiformes</taxon>
        <taxon>Goodeidae</taxon>
        <taxon>Ilyodon</taxon>
    </lineage>
</organism>
<evidence type="ECO:0000313" key="1">
    <source>
        <dbReference type="EMBL" id="MEQ2253532.1"/>
    </source>
</evidence>
<sequence length="111" mass="12688">MCLLEEPLVPMTTLNFPSKFSKDHFQRMAKDTTNMQQEPCCIPIQLCPMTVLIGRAPAGQSQCKTLHPLREKRGIMGYEQRKGASSWLLLQTTSEDETIFYHVIRCNGCHM</sequence>
<reference evidence="1 2" key="1">
    <citation type="submission" date="2021-06" db="EMBL/GenBank/DDBJ databases">
        <authorList>
            <person name="Palmer J.M."/>
        </authorList>
    </citation>
    <scope>NUCLEOTIDE SEQUENCE [LARGE SCALE GENOMIC DNA]</scope>
    <source>
        <strain evidence="2">if_2019</strain>
        <tissue evidence="1">Muscle</tissue>
    </source>
</reference>
<accession>A0ABV0V862</accession>
<dbReference type="EMBL" id="JAHRIQ010098237">
    <property type="protein sequence ID" value="MEQ2253532.1"/>
    <property type="molecule type" value="Genomic_DNA"/>
</dbReference>
<proteinExistence type="predicted"/>
<comment type="caution">
    <text evidence="1">The sequence shown here is derived from an EMBL/GenBank/DDBJ whole genome shotgun (WGS) entry which is preliminary data.</text>
</comment>